<reference evidence="7 8" key="1">
    <citation type="submission" date="2023-08" db="EMBL/GenBank/DDBJ databases">
        <title>A Necator americanus chromosomal reference genome.</title>
        <authorList>
            <person name="Ilik V."/>
            <person name="Petrzelkova K.J."/>
            <person name="Pardy F."/>
            <person name="Fuh T."/>
            <person name="Niatou-Singa F.S."/>
            <person name="Gouil Q."/>
            <person name="Baker L."/>
            <person name="Ritchie M.E."/>
            <person name="Jex A.R."/>
            <person name="Gazzola D."/>
            <person name="Li H."/>
            <person name="Toshio Fujiwara R."/>
            <person name="Zhan B."/>
            <person name="Aroian R.V."/>
            <person name="Pafco B."/>
            <person name="Schwarz E.M."/>
        </authorList>
    </citation>
    <scope>NUCLEOTIDE SEQUENCE [LARGE SCALE GENOMIC DNA]</scope>
    <source>
        <strain evidence="7 8">Aroian</strain>
        <tissue evidence="7">Whole animal</tissue>
    </source>
</reference>
<keyword evidence="5" id="KW-0472">Membrane</keyword>
<sequence length="319" mass="37033">MLSNKKAFGVSIRLGYATAFGNTSESVEPQTLPKAHKDVVCLGYALLYEDKYTFQSLLQYYSQRSDMMVVYISSISDEVFEETTPYKEKIEIIPWPLFPRKSKSSPDNIRLSARSYRATQAAAFADCWLRFAPISRRITMSDIAAIQFRSTHIEKTTGDSIFKHLYPSWTIAQLLTHRIVSSEYDDITIAERCYTRKKAFRWRTDCQPMVPGAKNFSSVEQISLRKSNFHPAVTNAYQTNIGRCVSHKPLPEEKRTVMKLEFDLDKSRRELDPCELWLRRDNMKCRVAVDYTNMMFRERLKISVVKKRSLLTFSHGCHL</sequence>
<comment type="subcellular location">
    <subcellularLocation>
        <location evidence="1">Membrane</location>
        <topology evidence="1">Single-pass membrane protein</topology>
    </subcellularLocation>
</comment>
<keyword evidence="3 6" id="KW-0328">Glycosyltransferase</keyword>
<evidence type="ECO:0000313" key="8">
    <source>
        <dbReference type="Proteomes" id="UP001303046"/>
    </source>
</evidence>
<evidence type="ECO:0000256" key="3">
    <source>
        <dbReference type="ARBA" id="ARBA00022676"/>
    </source>
</evidence>
<dbReference type="Pfam" id="PF01697">
    <property type="entry name" value="Glyco_transf_92"/>
    <property type="match status" value="1"/>
</dbReference>
<evidence type="ECO:0000256" key="6">
    <source>
        <dbReference type="RuleBase" id="RU366017"/>
    </source>
</evidence>
<dbReference type="InterPro" id="IPR008166">
    <property type="entry name" value="Glyco_transf_92"/>
</dbReference>
<name>A0ABR1DCV6_NECAM</name>
<evidence type="ECO:0000256" key="1">
    <source>
        <dbReference type="ARBA" id="ARBA00004167"/>
    </source>
</evidence>
<keyword evidence="8" id="KW-1185">Reference proteome</keyword>
<organism evidence="7 8">
    <name type="scientific">Necator americanus</name>
    <name type="common">Human hookworm</name>
    <dbReference type="NCBI Taxonomy" id="51031"/>
    <lineage>
        <taxon>Eukaryota</taxon>
        <taxon>Metazoa</taxon>
        <taxon>Ecdysozoa</taxon>
        <taxon>Nematoda</taxon>
        <taxon>Chromadorea</taxon>
        <taxon>Rhabditida</taxon>
        <taxon>Rhabditina</taxon>
        <taxon>Rhabditomorpha</taxon>
        <taxon>Strongyloidea</taxon>
        <taxon>Ancylostomatidae</taxon>
        <taxon>Bunostominae</taxon>
        <taxon>Necator</taxon>
    </lineage>
</organism>
<dbReference type="EC" id="2.4.1.-" evidence="6"/>
<comment type="caution">
    <text evidence="7">The sequence shown here is derived from an EMBL/GenBank/DDBJ whole genome shotgun (WGS) entry which is preliminary data.</text>
</comment>
<dbReference type="EMBL" id="JAVFWL010000004">
    <property type="protein sequence ID" value="KAK6747735.1"/>
    <property type="molecule type" value="Genomic_DNA"/>
</dbReference>
<accession>A0ABR1DCV6</accession>
<dbReference type="Proteomes" id="UP001303046">
    <property type="component" value="Unassembled WGS sequence"/>
</dbReference>
<evidence type="ECO:0000256" key="4">
    <source>
        <dbReference type="ARBA" id="ARBA00022679"/>
    </source>
</evidence>
<comment type="similarity">
    <text evidence="2 6">Belongs to the glycosyltransferase 92 family.</text>
</comment>
<keyword evidence="4 6" id="KW-0808">Transferase</keyword>
<evidence type="ECO:0000256" key="5">
    <source>
        <dbReference type="ARBA" id="ARBA00023136"/>
    </source>
</evidence>
<gene>
    <name evidence="7" type="primary">Necator_chrIV.g14039</name>
    <name evidence="7" type="ORF">RB195_000745</name>
</gene>
<protein>
    <recommendedName>
        <fullName evidence="6">Glycosyltransferase family 92 protein</fullName>
        <ecNumber evidence="6">2.4.1.-</ecNumber>
    </recommendedName>
</protein>
<evidence type="ECO:0000256" key="2">
    <source>
        <dbReference type="ARBA" id="ARBA00007647"/>
    </source>
</evidence>
<evidence type="ECO:0000313" key="7">
    <source>
        <dbReference type="EMBL" id="KAK6747735.1"/>
    </source>
</evidence>
<proteinExistence type="inferred from homology"/>